<organism evidence="1 2">
    <name type="scientific">Byssothecium circinans</name>
    <dbReference type="NCBI Taxonomy" id="147558"/>
    <lineage>
        <taxon>Eukaryota</taxon>
        <taxon>Fungi</taxon>
        <taxon>Dikarya</taxon>
        <taxon>Ascomycota</taxon>
        <taxon>Pezizomycotina</taxon>
        <taxon>Dothideomycetes</taxon>
        <taxon>Pleosporomycetidae</taxon>
        <taxon>Pleosporales</taxon>
        <taxon>Massarineae</taxon>
        <taxon>Massarinaceae</taxon>
        <taxon>Byssothecium</taxon>
    </lineage>
</organism>
<name>A0A6A5TUD8_9PLEO</name>
<keyword evidence="2" id="KW-1185">Reference proteome</keyword>
<sequence length="68" mass="7486">MPRTVNLVVFNSPLFPAHWALFTPHSNNQQVGTMIHAVGDAKDGFETRFERNYNIKPCSSGAASGYSC</sequence>
<reference evidence="1" key="1">
    <citation type="journal article" date="2020" name="Stud. Mycol.">
        <title>101 Dothideomycetes genomes: a test case for predicting lifestyles and emergence of pathogens.</title>
        <authorList>
            <person name="Haridas S."/>
            <person name="Albert R."/>
            <person name="Binder M."/>
            <person name="Bloem J."/>
            <person name="Labutti K."/>
            <person name="Salamov A."/>
            <person name="Andreopoulos B."/>
            <person name="Baker S."/>
            <person name="Barry K."/>
            <person name="Bills G."/>
            <person name="Bluhm B."/>
            <person name="Cannon C."/>
            <person name="Castanera R."/>
            <person name="Culley D."/>
            <person name="Daum C."/>
            <person name="Ezra D."/>
            <person name="Gonzalez J."/>
            <person name="Henrissat B."/>
            <person name="Kuo A."/>
            <person name="Liang C."/>
            <person name="Lipzen A."/>
            <person name="Lutzoni F."/>
            <person name="Magnuson J."/>
            <person name="Mondo S."/>
            <person name="Nolan M."/>
            <person name="Ohm R."/>
            <person name="Pangilinan J."/>
            <person name="Park H.-J."/>
            <person name="Ramirez L."/>
            <person name="Alfaro M."/>
            <person name="Sun H."/>
            <person name="Tritt A."/>
            <person name="Yoshinaga Y."/>
            <person name="Zwiers L.-H."/>
            <person name="Turgeon B."/>
            <person name="Goodwin S."/>
            <person name="Spatafora J."/>
            <person name="Crous P."/>
            <person name="Grigoriev I."/>
        </authorList>
    </citation>
    <scope>NUCLEOTIDE SEQUENCE</scope>
    <source>
        <strain evidence="1">CBS 675.92</strain>
    </source>
</reference>
<evidence type="ECO:0000313" key="2">
    <source>
        <dbReference type="Proteomes" id="UP000800035"/>
    </source>
</evidence>
<dbReference type="EMBL" id="ML976991">
    <property type="protein sequence ID" value="KAF1956563.1"/>
    <property type="molecule type" value="Genomic_DNA"/>
</dbReference>
<proteinExistence type="predicted"/>
<evidence type="ECO:0000313" key="1">
    <source>
        <dbReference type="EMBL" id="KAF1956563.1"/>
    </source>
</evidence>
<gene>
    <name evidence="1" type="ORF">CC80DRAFT_492104</name>
</gene>
<dbReference type="OrthoDB" id="2999773at2759"/>
<dbReference type="InterPro" id="IPR046670">
    <property type="entry name" value="DUF6540"/>
</dbReference>
<protein>
    <submittedName>
        <fullName evidence="1">Uncharacterized protein</fullName>
    </submittedName>
</protein>
<dbReference type="AlphaFoldDB" id="A0A6A5TUD8"/>
<dbReference type="Pfam" id="PF20174">
    <property type="entry name" value="DUF6540"/>
    <property type="match status" value="1"/>
</dbReference>
<accession>A0A6A5TUD8</accession>
<dbReference type="Proteomes" id="UP000800035">
    <property type="component" value="Unassembled WGS sequence"/>
</dbReference>